<evidence type="ECO:0000313" key="3">
    <source>
        <dbReference type="Proteomes" id="UP000242084"/>
    </source>
</evidence>
<accession>A0A239YQT5</accession>
<proteinExistence type="predicted"/>
<evidence type="ECO:0000259" key="1">
    <source>
        <dbReference type="Pfam" id="PF13349"/>
    </source>
</evidence>
<sequence>MMKKLFLIGLSIFLIFGIAGTFLWFTVNNKYEKQESFEKVFQNNQIDQIIVNGQNTDVEVKQGNTLKLKYEGNHDVNANVENKLLHFSEHNKKFTFNANFIPFRKTKNTLTITLPKKQYEAFNITTNTGNIVLSDVNSDNSNMITETGKITYHNVDMKHAKAMSDLGNIHVNQSNLTEFNGELDTGNIFVENSRLVNSELLTNIGNIDVDDLKNECNIKSSIEDGNLTISYAKKPKDTLLQLHAESGKKRILNKEFSDEKVGPGNHVIEGYTDKGDITIE</sequence>
<feature type="domain" description="DUF4097" evidence="1">
    <location>
        <begin position="46"/>
        <end position="280"/>
    </location>
</feature>
<evidence type="ECO:0000313" key="2">
    <source>
        <dbReference type="EMBL" id="SNV61469.1"/>
    </source>
</evidence>
<protein>
    <submittedName>
        <fullName evidence="2">Exported protein</fullName>
    </submittedName>
</protein>
<gene>
    <name evidence="2" type="ORF">SAMEA4384403_00744</name>
</gene>
<dbReference type="EMBL" id="LT906462">
    <property type="protein sequence ID" value="SNV61469.1"/>
    <property type="molecule type" value="Genomic_DNA"/>
</dbReference>
<dbReference type="AlphaFoldDB" id="A0A239YQT5"/>
<dbReference type="InterPro" id="IPR025164">
    <property type="entry name" value="Toastrack_DUF4097"/>
</dbReference>
<dbReference type="Proteomes" id="UP000242084">
    <property type="component" value="Chromosome 1"/>
</dbReference>
<dbReference type="Pfam" id="PF13349">
    <property type="entry name" value="DUF4097"/>
    <property type="match status" value="1"/>
</dbReference>
<dbReference type="Gene3D" id="2.160.20.120">
    <property type="match status" value="1"/>
</dbReference>
<reference evidence="2 3" key="1">
    <citation type="submission" date="2017-06" db="EMBL/GenBank/DDBJ databases">
        <authorList>
            <consortium name="Pathogen Informatics"/>
        </authorList>
    </citation>
    <scope>NUCLEOTIDE SEQUENCE [LARGE SCALE GENOMIC DNA]</scope>
    <source>
        <strain evidence="2 3">NCTC13839</strain>
    </source>
</reference>
<name>A0A239YQT5_9STAP</name>
<keyword evidence="3" id="KW-1185">Reference proteome</keyword>
<organism evidence="2 3">
    <name type="scientific">Mammaliicoccus stepanovicii</name>
    <dbReference type="NCBI Taxonomy" id="643214"/>
    <lineage>
        <taxon>Bacteria</taxon>
        <taxon>Bacillati</taxon>
        <taxon>Bacillota</taxon>
        <taxon>Bacilli</taxon>
        <taxon>Bacillales</taxon>
        <taxon>Staphylococcaceae</taxon>
        <taxon>Mammaliicoccus</taxon>
    </lineage>
</organism>
<dbReference type="KEGG" id="sste:SAMEA4384403_0744"/>